<dbReference type="PROSITE" id="PS51274">
    <property type="entry name" value="GATASE_COBBQ"/>
    <property type="match status" value="1"/>
</dbReference>
<dbReference type="AlphaFoldDB" id="A0A2M7TBB7"/>
<dbReference type="NCBIfam" id="TIGR00379">
    <property type="entry name" value="cobB"/>
    <property type="match status" value="1"/>
</dbReference>
<dbReference type="UniPathway" id="UPA00148">
    <property type="reaction ID" value="UER00220"/>
</dbReference>
<dbReference type="PANTHER" id="PTHR43873:SF1">
    <property type="entry name" value="COBYRINATE A,C-DIAMIDE SYNTHASE"/>
    <property type="match status" value="1"/>
</dbReference>
<dbReference type="HAMAP" id="MF_00027">
    <property type="entry name" value="CobB_CbiA"/>
    <property type="match status" value="1"/>
</dbReference>
<comment type="cofactor">
    <cofactor evidence="1 7">
        <name>Mg(2+)</name>
        <dbReference type="ChEBI" id="CHEBI:18420"/>
    </cofactor>
</comment>
<protein>
    <recommendedName>
        <fullName evidence="7">Hydrogenobyrinate a,c-diamide synthase</fullName>
        <ecNumber evidence="7">6.3.5.9</ecNumber>
    </recommendedName>
    <alternativeName>
        <fullName evidence="7">Hydrogenobyrinic acid a,c-diamide synthase</fullName>
    </alternativeName>
</protein>
<keyword evidence="7" id="KW-0169">Cobalamin biosynthesis</keyword>
<evidence type="ECO:0000256" key="2">
    <source>
        <dbReference type="ARBA" id="ARBA00022598"/>
    </source>
</evidence>
<dbReference type="Gene3D" id="3.40.50.880">
    <property type="match status" value="1"/>
</dbReference>
<dbReference type="PANTHER" id="PTHR43873">
    <property type="entry name" value="COBYRINATE A,C-DIAMIDE SYNTHASE"/>
    <property type="match status" value="1"/>
</dbReference>
<dbReference type="Proteomes" id="UP000230956">
    <property type="component" value="Unassembled WGS sequence"/>
</dbReference>
<dbReference type="Pfam" id="PF07685">
    <property type="entry name" value="GATase_3"/>
    <property type="match status" value="1"/>
</dbReference>
<dbReference type="InterPro" id="IPR027417">
    <property type="entry name" value="P-loop_NTPase"/>
</dbReference>
<evidence type="ECO:0000256" key="1">
    <source>
        <dbReference type="ARBA" id="ARBA00001946"/>
    </source>
</evidence>
<reference evidence="11" key="1">
    <citation type="submission" date="2017-09" db="EMBL/GenBank/DDBJ databases">
        <title>Depth-based differentiation of microbial function through sediment-hosted aquifers and enrichment of novel symbionts in the deep terrestrial subsurface.</title>
        <authorList>
            <person name="Probst A.J."/>
            <person name="Ladd B."/>
            <person name="Jarett J.K."/>
            <person name="Geller-Mcgrath D.E."/>
            <person name="Sieber C.M.K."/>
            <person name="Emerson J.B."/>
            <person name="Anantharaman K."/>
            <person name="Thomas B.C."/>
            <person name="Malmstrom R."/>
            <person name="Stieglmeier M."/>
            <person name="Klingl A."/>
            <person name="Woyke T."/>
            <person name="Ryan C.M."/>
            <person name="Banfield J.F."/>
        </authorList>
    </citation>
    <scope>NUCLEOTIDE SEQUENCE [LARGE SCALE GENOMIC DNA]</scope>
</reference>
<dbReference type="GO" id="GO:0005524">
    <property type="term" value="F:ATP binding"/>
    <property type="evidence" value="ECO:0007669"/>
    <property type="project" value="UniProtKB-UniRule"/>
</dbReference>
<comment type="function">
    <text evidence="7">Catalyzes the ATP-dependent amidation of the two carboxylate groups at positions a and c of hydrogenobyrinate, using either L-glutamine or ammonia as the nitrogen source.</text>
</comment>
<feature type="active site" description="Nucleophile" evidence="7">
    <location>
        <position position="358"/>
    </location>
</feature>
<dbReference type="EC" id="6.3.5.9" evidence="7"/>
<sequence length="479" mass="52111">MKKQGDVVKRRNSLVGHNSSFPRILIAGASSGVGKTTISLAVMAALTRRGLTVQGFKVGPDFIDPGYYQMVTGRAGRNIDTWMIGKEASRACFVNSASDSDITVIEGVMGLYDGRGDLSEGSTAEAAKLIESPVVIVVNCAKIGASAGAVAVGFKKYDEAVNLKGFILNNIGSDRHESMVKTSVERATGLPVLGCVKRTSRVNIPERHLGLVTQTETDPATDYIDALVDLAEENINLDALINLAHESGQIKLDYDNLFAKYKEHAIRTPGARRVKIGVALDKAFSFYYHDNFDLLAAHGAELVFFSPLEDEHLPAGLDGLYLGGGYPEVYARELSQNRTMSAEIRRAVEDGVPVYAECGGLMYLSRAIENFDGHAYNMSGALPVKCKMQKRPTLGYREVIAREDSVIASRGDVLRGHEFHYSSITGVGNRLDQAYTMDNGFQEGFVYKNALASYVHMHFAGNLRAAERFISICRSTKGS</sequence>
<dbReference type="GO" id="GO:0043802">
    <property type="term" value="F:hydrogenobyrinic acid a,c-diamide synthase (glutamine-hydrolysing) activity"/>
    <property type="evidence" value="ECO:0007669"/>
    <property type="project" value="UniProtKB-UniRule"/>
</dbReference>
<comment type="domain">
    <text evidence="7">Comprises of two domains. The C-terminal domain contains the binding site for glutamine and catalyzes the hydrolysis of this substrate to glutamate and ammonia. The N-terminal domain is anticipated to bind ATP and hydrogenobyrinate and catalyzes the ultimate synthesis of the diamide product. The ammonia produced via the glutaminase domain is probably translocated to the adjacent domain via a molecular tunnel, where it reacts with an activated intermediate.</text>
</comment>
<dbReference type="EMBL" id="PFNG01000017">
    <property type="protein sequence ID" value="PIZ42360.1"/>
    <property type="molecule type" value="Genomic_DNA"/>
</dbReference>
<comment type="catalytic activity">
    <reaction evidence="7">
        <text>hydrogenobyrinate + 2 L-glutamine + 2 ATP + 2 H2O = hydrogenobyrinate a,c-diamide + 2 L-glutamate + 2 ADP + 2 phosphate + 2 H(+)</text>
        <dbReference type="Rhea" id="RHEA:12544"/>
        <dbReference type="ChEBI" id="CHEBI:15377"/>
        <dbReference type="ChEBI" id="CHEBI:15378"/>
        <dbReference type="ChEBI" id="CHEBI:29985"/>
        <dbReference type="ChEBI" id="CHEBI:30616"/>
        <dbReference type="ChEBI" id="CHEBI:43474"/>
        <dbReference type="ChEBI" id="CHEBI:58359"/>
        <dbReference type="ChEBI" id="CHEBI:77873"/>
        <dbReference type="ChEBI" id="CHEBI:77874"/>
        <dbReference type="ChEBI" id="CHEBI:456216"/>
        <dbReference type="EC" id="6.3.5.9"/>
    </reaction>
</comment>
<evidence type="ECO:0000259" key="9">
    <source>
        <dbReference type="Pfam" id="PF07685"/>
    </source>
</evidence>
<dbReference type="GO" id="GO:0042242">
    <property type="term" value="F:cobyrinic acid a,c-diamide synthase activity"/>
    <property type="evidence" value="ECO:0007669"/>
    <property type="project" value="InterPro"/>
</dbReference>
<organism evidence="10 11">
    <name type="scientific">Candidatus Aquicultor secundus</name>
    <dbReference type="NCBI Taxonomy" id="1973895"/>
    <lineage>
        <taxon>Bacteria</taxon>
        <taxon>Bacillati</taxon>
        <taxon>Actinomycetota</taxon>
        <taxon>Candidatus Aquicultoria</taxon>
        <taxon>Candidatus Aquicultorales</taxon>
        <taxon>Candidatus Aquicultoraceae</taxon>
        <taxon>Candidatus Aquicultor</taxon>
    </lineage>
</organism>
<dbReference type="Pfam" id="PF01656">
    <property type="entry name" value="CbiA"/>
    <property type="match status" value="1"/>
</dbReference>
<dbReference type="CDD" id="cd05388">
    <property type="entry name" value="CobB_N"/>
    <property type="match status" value="1"/>
</dbReference>
<feature type="site" description="Increases nucleophilicity of active site Cys" evidence="7">
    <location>
        <position position="456"/>
    </location>
</feature>
<evidence type="ECO:0000313" key="10">
    <source>
        <dbReference type="EMBL" id="PIZ42360.1"/>
    </source>
</evidence>
<evidence type="ECO:0000256" key="7">
    <source>
        <dbReference type="HAMAP-Rule" id="MF_00027"/>
    </source>
</evidence>
<feature type="domain" description="CobQ/CobB/MinD/ParA nucleotide binding" evidence="8">
    <location>
        <begin position="24"/>
        <end position="209"/>
    </location>
</feature>
<keyword evidence="6 7" id="KW-0315">Glutamine amidotransferase</keyword>
<dbReference type="InterPro" id="IPR011698">
    <property type="entry name" value="GATase_3"/>
</dbReference>
<evidence type="ECO:0000259" key="8">
    <source>
        <dbReference type="Pfam" id="PF01656"/>
    </source>
</evidence>
<comment type="pathway">
    <text evidence="7">Cofactor biosynthesis; adenosylcobalamin biosynthesis; cob(II)yrinate a,c-diamide from precorrin-2 (aerobic route): step 9/10.</text>
</comment>
<proteinExistence type="inferred from homology"/>
<comment type="miscellaneous">
    <text evidence="7">The a and c carboxylates of hydrogenobyrinate are activated for nucleophilic attack via formation of a phosphorylated intermediate by ATP. CobB catalyzes first the amidation of the c-carboxylate, and then that of the a-carboxylate.</text>
</comment>
<keyword evidence="2 7" id="KW-0436">Ligase</keyword>
<comment type="caution">
    <text evidence="10">The sequence shown here is derived from an EMBL/GenBank/DDBJ whole genome shotgun (WGS) entry which is preliminary data.</text>
</comment>
<dbReference type="InterPro" id="IPR002586">
    <property type="entry name" value="CobQ/CobB/MinD/ParA_Nub-bd_dom"/>
</dbReference>
<dbReference type="InterPro" id="IPR029062">
    <property type="entry name" value="Class_I_gatase-like"/>
</dbReference>
<dbReference type="CDD" id="cd03130">
    <property type="entry name" value="GATase1_CobB"/>
    <property type="match status" value="1"/>
</dbReference>
<keyword evidence="5 7" id="KW-0460">Magnesium</keyword>
<dbReference type="Gene3D" id="3.40.50.300">
    <property type="entry name" value="P-loop containing nucleotide triphosphate hydrolases"/>
    <property type="match status" value="2"/>
</dbReference>
<dbReference type="NCBIfam" id="NF002204">
    <property type="entry name" value="PRK01077.1"/>
    <property type="match status" value="1"/>
</dbReference>
<evidence type="ECO:0000256" key="6">
    <source>
        <dbReference type="ARBA" id="ARBA00022962"/>
    </source>
</evidence>
<dbReference type="SUPFAM" id="SSF52317">
    <property type="entry name" value="Class I glutamine amidotransferase-like"/>
    <property type="match status" value="1"/>
</dbReference>
<evidence type="ECO:0000313" key="11">
    <source>
        <dbReference type="Proteomes" id="UP000230956"/>
    </source>
</evidence>
<evidence type="ECO:0000256" key="4">
    <source>
        <dbReference type="ARBA" id="ARBA00022840"/>
    </source>
</evidence>
<accession>A0A2M7TBB7</accession>
<dbReference type="SUPFAM" id="SSF52540">
    <property type="entry name" value="P-loop containing nucleoside triphosphate hydrolases"/>
    <property type="match status" value="1"/>
</dbReference>
<dbReference type="GO" id="GO:0009236">
    <property type="term" value="P:cobalamin biosynthetic process"/>
    <property type="evidence" value="ECO:0007669"/>
    <property type="project" value="UniProtKB-UniRule"/>
</dbReference>
<evidence type="ECO:0000256" key="5">
    <source>
        <dbReference type="ARBA" id="ARBA00022842"/>
    </source>
</evidence>
<gene>
    <name evidence="7" type="primary">cobB</name>
    <name evidence="10" type="ORF">COY37_00575</name>
</gene>
<name>A0A2M7TBB7_9ACTN</name>
<evidence type="ECO:0000256" key="3">
    <source>
        <dbReference type="ARBA" id="ARBA00022741"/>
    </source>
</evidence>
<dbReference type="InterPro" id="IPR004484">
    <property type="entry name" value="CbiA/CobB_synth"/>
</dbReference>
<feature type="domain" description="CobB/CobQ-like glutamine amidotransferase" evidence="9">
    <location>
        <begin position="275"/>
        <end position="461"/>
    </location>
</feature>
<keyword evidence="4 7" id="KW-0067">ATP-binding</keyword>
<comment type="similarity">
    <text evidence="7">Belongs to the CobB/CbiA family.</text>
</comment>
<keyword evidence="3 7" id="KW-0547">Nucleotide-binding</keyword>